<gene>
    <name evidence="1" type="ORF">P5673_025143</name>
</gene>
<dbReference type="EMBL" id="JARQWQ010000076">
    <property type="protein sequence ID" value="KAK2553646.1"/>
    <property type="molecule type" value="Genomic_DNA"/>
</dbReference>
<organism evidence="1 2">
    <name type="scientific">Acropora cervicornis</name>
    <name type="common">Staghorn coral</name>
    <dbReference type="NCBI Taxonomy" id="6130"/>
    <lineage>
        <taxon>Eukaryota</taxon>
        <taxon>Metazoa</taxon>
        <taxon>Cnidaria</taxon>
        <taxon>Anthozoa</taxon>
        <taxon>Hexacorallia</taxon>
        <taxon>Scleractinia</taxon>
        <taxon>Astrocoeniina</taxon>
        <taxon>Acroporidae</taxon>
        <taxon>Acropora</taxon>
    </lineage>
</organism>
<accession>A0AAD9Q2U6</accession>
<protein>
    <submittedName>
        <fullName evidence="1">Uncharacterized protein</fullName>
    </submittedName>
</protein>
<reference evidence="1" key="2">
    <citation type="journal article" date="2023" name="Science">
        <title>Genomic signatures of disease resistance in endangered staghorn corals.</title>
        <authorList>
            <person name="Vollmer S.V."/>
            <person name="Selwyn J.D."/>
            <person name="Despard B.A."/>
            <person name="Roesel C.L."/>
        </authorList>
    </citation>
    <scope>NUCLEOTIDE SEQUENCE</scope>
    <source>
        <strain evidence="1">K2</strain>
    </source>
</reference>
<comment type="caution">
    <text evidence="1">The sequence shown here is derived from an EMBL/GenBank/DDBJ whole genome shotgun (WGS) entry which is preliminary data.</text>
</comment>
<dbReference type="AlphaFoldDB" id="A0AAD9Q2U6"/>
<keyword evidence="2" id="KW-1185">Reference proteome</keyword>
<evidence type="ECO:0000313" key="2">
    <source>
        <dbReference type="Proteomes" id="UP001249851"/>
    </source>
</evidence>
<evidence type="ECO:0000313" key="1">
    <source>
        <dbReference type="EMBL" id="KAK2553646.1"/>
    </source>
</evidence>
<dbReference type="Proteomes" id="UP001249851">
    <property type="component" value="Unassembled WGS sequence"/>
</dbReference>
<dbReference type="PANTHER" id="PTHR34239">
    <property type="entry name" value="APPLE DOMAIN-CONTAINING PROTEIN"/>
    <property type="match status" value="1"/>
</dbReference>
<sequence length="156" mass="17136">MADEESSEALLKATAPPDAQTIFVELLGEGKKMNENFTNISYVDEEDEAINDIDGVETASLDAQVAQLTTKQPESDLLAAIAQDLDVREKTGSTISDGLAGILTSLLKEKLADEKIQSKIDKYPRPLNVEGLRTPRVNHLIWNQLPAQVRTQDSKM</sequence>
<proteinExistence type="predicted"/>
<reference evidence="1" key="1">
    <citation type="journal article" date="2023" name="G3 (Bethesda)">
        <title>Whole genome assembly and annotation of the endangered Caribbean coral Acropora cervicornis.</title>
        <authorList>
            <person name="Selwyn J.D."/>
            <person name="Vollmer S.V."/>
        </authorList>
    </citation>
    <scope>NUCLEOTIDE SEQUENCE</scope>
    <source>
        <strain evidence="1">K2</strain>
    </source>
</reference>
<dbReference type="PANTHER" id="PTHR34239:SF2">
    <property type="entry name" value="TRANSPOSABLE ELEMENT P TRANSPOSASE_THAP9 CONSERVED DOMAIN-CONTAINING PROTEIN"/>
    <property type="match status" value="1"/>
</dbReference>
<name>A0AAD9Q2U6_ACRCE</name>